<reference evidence="4 5" key="1">
    <citation type="submission" date="2019-02" db="EMBL/GenBank/DDBJ databases">
        <title>Deep-cultivation of Planctomycetes and their phenomic and genomic characterization uncovers novel biology.</title>
        <authorList>
            <person name="Wiegand S."/>
            <person name="Jogler M."/>
            <person name="Boedeker C."/>
            <person name="Pinto D."/>
            <person name="Vollmers J."/>
            <person name="Rivas-Marin E."/>
            <person name="Kohn T."/>
            <person name="Peeters S.H."/>
            <person name="Heuer A."/>
            <person name="Rast P."/>
            <person name="Oberbeckmann S."/>
            <person name="Bunk B."/>
            <person name="Jeske O."/>
            <person name="Meyerdierks A."/>
            <person name="Storesund J.E."/>
            <person name="Kallscheuer N."/>
            <person name="Luecker S."/>
            <person name="Lage O.M."/>
            <person name="Pohl T."/>
            <person name="Merkel B.J."/>
            <person name="Hornburger P."/>
            <person name="Mueller R.-W."/>
            <person name="Bruemmer F."/>
            <person name="Labrenz M."/>
            <person name="Spormann A.M."/>
            <person name="Op den Camp H."/>
            <person name="Overmann J."/>
            <person name="Amann R."/>
            <person name="Jetten M.S.M."/>
            <person name="Mascher T."/>
            <person name="Medema M.H."/>
            <person name="Devos D.P."/>
            <person name="Kaster A.-K."/>
            <person name="Ovreas L."/>
            <person name="Rohde M."/>
            <person name="Galperin M.Y."/>
            <person name="Jogler C."/>
        </authorList>
    </citation>
    <scope>NUCLEOTIDE SEQUENCE [LARGE SCALE GENOMIC DNA]</scope>
    <source>
        <strain evidence="4 5">SV_7m_r</strain>
    </source>
</reference>
<evidence type="ECO:0000313" key="5">
    <source>
        <dbReference type="Proteomes" id="UP000315003"/>
    </source>
</evidence>
<feature type="region of interest" description="Disordered" evidence="1">
    <location>
        <begin position="391"/>
        <end position="410"/>
    </location>
</feature>
<feature type="signal peptide" evidence="2">
    <location>
        <begin position="1"/>
        <end position="30"/>
    </location>
</feature>
<dbReference type="Proteomes" id="UP000315003">
    <property type="component" value="Chromosome"/>
</dbReference>
<feature type="chain" id="PRO_5022083195" description="3-keto-alpha-glucoside-1,2-lyase/3-keto-2-hydroxy-glucal hydratase domain-containing protein" evidence="2">
    <location>
        <begin position="31"/>
        <end position="433"/>
    </location>
</feature>
<feature type="compositionally biased region" description="Polar residues" evidence="1">
    <location>
        <begin position="28"/>
        <end position="54"/>
    </location>
</feature>
<keyword evidence="2" id="KW-0732">Signal</keyword>
<proteinExistence type="predicted"/>
<keyword evidence="5" id="KW-1185">Reference proteome</keyword>
<dbReference type="InterPro" id="IPR010496">
    <property type="entry name" value="AL/BT2_dom"/>
</dbReference>
<dbReference type="EMBL" id="CP036272">
    <property type="protein sequence ID" value="QDT58124.1"/>
    <property type="molecule type" value="Genomic_DNA"/>
</dbReference>
<evidence type="ECO:0000313" key="4">
    <source>
        <dbReference type="EMBL" id="QDT58124.1"/>
    </source>
</evidence>
<dbReference type="GO" id="GO:0016787">
    <property type="term" value="F:hydrolase activity"/>
    <property type="evidence" value="ECO:0007669"/>
    <property type="project" value="InterPro"/>
</dbReference>
<dbReference type="AlphaFoldDB" id="A0A517SPR8"/>
<dbReference type="PROSITE" id="PS51257">
    <property type="entry name" value="PROKAR_LIPOPROTEIN"/>
    <property type="match status" value="1"/>
</dbReference>
<feature type="domain" description="3-keto-alpha-glucoside-1,2-lyase/3-keto-2-hydroxy-glucal hydratase" evidence="3">
    <location>
        <begin position="81"/>
        <end position="247"/>
    </location>
</feature>
<evidence type="ECO:0000256" key="1">
    <source>
        <dbReference type="SAM" id="MobiDB-lite"/>
    </source>
</evidence>
<feature type="domain" description="3-keto-alpha-glucoside-1,2-lyase/3-keto-2-hydroxy-glucal hydratase" evidence="3">
    <location>
        <begin position="252"/>
        <end position="429"/>
    </location>
</feature>
<gene>
    <name evidence="4" type="ORF">SV7mr_06130</name>
</gene>
<evidence type="ECO:0000259" key="3">
    <source>
        <dbReference type="Pfam" id="PF06439"/>
    </source>
</evidence>
<feature type="compositionally biased region" description="Basic and acidic residues" evidence="1">
    <location>
        <begin position="393"/>
        <end position="406"/>
    </location>
</feature>
<protein>
    <recommendedName>
        <fullName evidence="3">3-keto-alpha-glucoside-1,2-lyase/3-keto-2-hydroxy-glucal hydratase domain-containing protein</fullName>
    </recommendedName>
</protein>
<feature type="region of interest" description="Disordered" evidence="1">
    <location>
        <begin position="28"/>
        <end position="58"/>
    </location>
</feature>
<sequence precursor="true">MRAACPNTSVTLNLLLVLACVLSGCNSETAPPAKTPSQPVASQPATSASETNAADTHRQLSDEQLAALLQARLPDDQLSQGWVRLFDGVTLMGWQPQPNANFHVEDNALVADEGKPCLLTTDSSWKDFELQVEFQAETDTNSGVFVRTPATQTDPANNCYEINIANDENPFPTGSIVKRQKVDATAAGPQTPDQWRQMTIIAKGDQITVKLGDQIVCEYQDPNPLPARQIGLQYRFGRIAFRNVLIRPLDLESLLDAELTQWKQYPEMPGSFTINEDQQLHVQGGRTQLETNDRYGDFTLLARYKIDQPNMNSGIFFRCIPGDEMMGYECQVNNDYETSRLQPADHGTGGIFRRQEARFVAGDNGQWATVLLQASGNKIAAWVNGIQVSQWQDQREPHENPRKGLRTDPGTIMIQGHDPGTDVLYSHLEISTL</sequence>
<organism evidence="4 5">
    <name type="scientific">Stieleria bergensis</name>
    <dbReference type="NCBI Taxonomy" id="2528025"/>
    <lineage>
        <taxon>Bacteria</taxon>
        <taxon>Pseudomonadati</taxon>
        <taxon>Planctomycetota</taxon>
        <taxon>Planctomycetia</taxon>
        <taxon>Pirellulales</taxon>
        <taxon>Pirellulaceae</taxon>
        <taxon>Stieleria</taxon>
    </lineage>
</organism>
<dbReference type="Gene3D" id="2.60.120.560">
    <property type="entry name" value="Exo-inulinase, domain 1"/>
    <property type="match status" value="2"/>
</dbReference>
<name>A0A517SPR8_9BACT</name>
<evidence type="ECO:0000256" key="2">
    <source>
        <dbReference type="SAM" id="SignalP"/>
    </source>
</evidence>
<dbReference type="Pfam" id="PF06439">
    <property type="entry name" value="3keto-disac_hyd"/>
    <property type="match status" value="2"/>
</dbReference>
<dbReference type="OrthoDB" id="211384at2"/>
<accession>A0A517SPR8</accession>